<dbReference type="CDD" id="cd18137">
    <property type="entry name" value="HLD_clamp_pol_III_gamma_tau"/>
    <property type="match status" value="1"/>
</dbReference>
<keyword evidence="4 11" id="KW-0235">DNA replication</keyword>
<keyword evidence="6 11" id="KW-0547">Nucleotide-binding</keyword>
<feature type="domain" description="AAA+ ATPase" evidence="13">
    <location>
        <begin position="53"/>
        <end position="199"/>
    </location>
</feature>
<evidence type="ECO:0000256" key="5">
    <source>
        <dbReference type="ARBA" id="ARBA00022723"/>
    </source>
</evidence>
<comment type="catalytic activity">
    <reaction evidence="10 11">
        <text>DNA(n) + a 2'-deoxyribonucleoside 5'-triphosphate = DNA(n+1) + diphosphate</text>
        <dbReference type="Rhea" id="RHEA:22508"/>
        <dbReference type="Rhea" id="RHEA-COMP:17339"/>
        <dbReference type="Rhea" id="RHEA-COMP:17340"/>
        <dbReference type="ChEBI" id="CHEBI:33019"/>
        <dbReference type="ChEBI" id="CHEBI:61560"/>
        <dbReference type="ChEBI" id="CHEBI:173112"/>
        <dbReference type="EC" id="2.7.7.7"/>
    </reaction>
</comment>
<evidence type="ECO:0000256" key="11">
    <source>
        <dbReference type="RuleBase" id="RU364063"/>
    </source>
</evidence>
<dbReference type="Gene3D" id="1.10.8.60">
    <property type="match status" value="1"/>
</dbReference>
<keyword evidence="3 11" id="KW-0548">Nucleotidyltransferase</keyword>
<feature type="region of interest" description="Disordered" evidence="12">
    <location>
        <begin position="404"/>
        <end position="474"/>
    </location>
</feature>
<name>A0A2W4CRG5_9HYPH</name>
<dbReference type="Gene3D" id="3.40.50.300">
    <property type="entry name" value="P-loop containing nucleotide triphosphate hydrolases"/>
    <property type="match status" value="1"/>
</dbReference>
<sequence>MSDTERPAENAASTGTGYRVLARKYRPKDFTDLMVGQEPMVRTLTNAFESGRIAQAYMLTGVRGVGKTTTARILARALNYKTAEIDKPTIDLRIPGENCQAIMEGRHVDVIEMDAASHTGIDDIREIIEQVRYRPVSARYKVYIIDEVHMLSTAAFNGLLKTLEEPPEHVKFIFATTEIRKVPITVLSRCQRFDLRRISASDLVGLFTTIASKEGISAEAEALAMIARAAEGSARDGLSLLDQAIAHGSGVVQAEAVRSMLGLADRARIVDLFQHIVKGDVAGALSEFNTQYEAGANPVVVLTDLADFTHLVTRLKYVPDGANDPSVSEVERIKGAEFAQGVAVTTLSRIWQMLLKGIPETENSARPAGAAEMVLIRLAHAAHLPAPEDAARRLAELSVDAGAAGARPVPTPSPNGGAGAGTPVSYQSTIGVRSTEATPQSRPTPNGSVAMLRAVPDSNPQTMPVGRTETKPVEQPKPTVAINSVSDIVDLCAVKRDPKLKALVRAFLRPVRLEPGRLDASLAPGAPTTLLGELAVKLKEWTGIHWIVSFSREEGSPTLTEAEAQAQQQRVSDARQDPDVAAILSQFPGAKIIDVRVRAAELEDEEIVAAPAAAESEEGDILPGDDIEF</sequence>
<dbReference type="PANTHER" id="PTHR11669">
    <property type="entry name" value="REPLICATION FACTOR C / DNA POLYMERASE III GAMMA-TAU SUBUNIT"/>
    <property type="match status" value="1"/>
</dbReference>
<evidence type="ECO:0000313" key="15">
    <source>
        <dbReference type="Proteomes" id="UP000248925"/>
    </source>
</evidence>
<protein>
    <recommendedName>
        <fullName evidence="11">DNA polymerase III subunit gamma/tau</fullName>
        <ecNumber evidence="11">2.7.7.7</ecNumber>
    </recommendedName>
</protein>
<dbReference type="Proteomes" id="UP000248925">
    <property type="component" value="Unassembled WGS sequence"/>
</dbReference>
<dbReference type="GO" id="GO:0006261">
    <property type="term" value="P:DNA-templated DNA replication"/>
    <property type="evidence" value="ECO:0007669"/>
    <property type="project" value="TreeGrafter"/>
</dbReference>
<evidence type="ECO:0000256" key="8">
    <source>
        <dbReference type="ARBA" id="ARBA00022840"/>
    </source>
</evidence>
<dbReference type="FunFam" id="1.20.272.10:FF:000003">
    <property type="entry name" value="DNA polymerase III subunit gamma/tau"/>
    <property type="match status" value="1"/>
</dbReference>
<evidence type="ECO:0000256" key="1">
    <source>
        <dbReference type="ARBA" id="ARBA00006360"/>
    </source>
</evidence>
<dbReference type="FunFam" id="1.10.8.60:FF:000013">
    <property type="entry name" value="DNA polymerase III subunit gamma/tau"/>
    <property type="match status" value="1"/>
</dbReference>
<dbReference type="Gene3D" id="1.20.272.10">
    <property type="match status" value="1"/>
</dbReference>
<evidence type="ECO:0000256" key="2">
    <source>
        <dbReference type="ARBA" id="ARBA00022679"/>
    </source>
</evidence>
<dbReference type="InterPro" id="IPR008921">
    <property type="entry name" value="DNA_pol3_clamp-load_cplx_C"/>
</dbReference>
<evidence type="ECO:0000256" key="4">
    <source>
        <dbReference type="ARBA" id="ARBA00022705"/>
    </source>
</evidence>
<evidence type="ECO:0000256" key="3">
    <source>
        <dbReference type="ARBA" id="ARBA00022695"/>
    </source>
</evidence>
<keyword evidence="5" id="KW-0479">Metal-binding</keyword>
<dbReference type="RefSeq" id="WP_111159761.1">
    <property type="nucleotide sequence ID" value="NZ_PCDP01000026.1"/>
</dbReference>
<keyword evidence="9 11" id="KW-0239">DNA-directed DNA polymerase</keyword>
<evidence type="ECO:0000259" key="13">
    <source>
        <dbReference type="SMART" id="SM00382"/>
    </source>
</evidence>
<feature type="compositionally biased region" description="Polar residues" evidence="12">
    <location>
        <begin position="424"/>
        <end position="447"/>
    </location>
</feature>
<keyword evidence="8 11" id="KW-0067">ATP-binding</keyword>
<dbReference type="OrthoDB" id="9810148at2"/>
<gene>
    <name evidence="11" type="primary">dnaX</name>
    <name evidence="14" type="ORF">CPY51_07825</name>
</gene>
<dbReference type="GO" id="GO:0005524">
    <property type="term" value="F:ATP binding"/>
    <property type="evidence" value="ECO:0007669"/>
    <property type="project" value="UniProtKB-KW"/>
</dbReference>
<feature type="compositionally biased region" description="Acidic residues" evidence="12">
    <location>
        <begin position="615"/>
        <end position="629"/>
    </location>
</feature>
<dbReference type="Pfam" id="PF12169">
    <property type="entry name" value="DNA_pol3_gamma3"/>
    <property type="match status" value="1"/>
</dbReference>
<evidence type="ECO:0000256" key="7">
    <source>
        <dbReference type="ARBA" id="ARBA00022833"/>
    </source>
</evidence>
<dbReference type="InterPro" id="IPR050238">
    <property type="entry name" value="DNA_Rep/Repair_Clamp_Loader"/>
</dbReference>
<dbReference type="SUPFAM" id="SSF52540">
    <property type="entry name" value="P-loop containing nucleoside triphosphate hydrolases"/>
    <property type="match status" value="1"/>
</dbReference>
<dbReference type="EMBL" id="PCDP01000026">
    <property type="protein sequence ID" value="PZM15267.1"/>
    <property type="molecule type" value="Genomic_DNA"/>
</dbReference>
<dbReference type="NCBIfam" id="NF006585">
    <property type="entry name" value="PRK09111.1"/>
    <property type="match status" value="1"/>
</dbReference>
<dbReference type="Pfam" id="PF22608">
    <property type="entry name" value="DNAX_ATPase_lid"/>
    <property type="match status" value="1"/>
</dbReference>
<dbReference type="GO" id="GO:0009360">
    <property type="term" value="C:DNA polymerase III complex"/>
    <property type="evidence" value="ECO:0007669"/>
    <property type="project" value="InterPro"/>
</dbReference>
<dbReference type="Pfam" id="PF12362">
    <property type="entry name" value="DUF3646"/>
    <property type="match status" value="1"/>
</dbReference>
<keyword evidence="2 11" id="KW-0808">Transferase</keyword>
<dbReference type="GO" id="GO:0003677">
    <property type="term" value="F:DNA binding"/>
    <property type="evidence" value="ECO:0007669"/>
    <property type="project" value="InterPro"/>
</dbReference>
<dbReference type="Pfam" id="PF13177">
    <property type="entry name" value="DNA_pol3_delta2"/>
    <property type="match status" value="1"/>
</dbReference>
<dbReference type="InterPro" id="IPR022754">
    <property type="entry name" value="DNA_pol_III_gamma-3"/>
</dbReference>
<comment type="function">
    <text evidence="11">DNA polymerase III is a complex, multichain enzyme responsible for most of the replicative synthesis in bacteria. This DNA polymerase also exhibits 3' to 5' exonuclease activity.</text>
</comment>
<comment type="caution">
    <text evidence="14">The sequence shown here is derived from an EMBL/GenBank/DDBJ whole genome shotgun (WGS) entry which is preliminary data.</text>
</comment>
<comment type="similarity">
    <text evidence="1 11">Belongs to the DnaX/STICHEL family.</text>
</comment>
<dbReference type="SUPFAM" id="SSF48019">
    <property type="entry name" value="post-AAA+ oligomerization domain-like"/>
    <property type="match status" value="1"/>
</dbReference>
<dbReference type="CDD" id="cd00009">
    <property type="entry name" value="AAA"/>
    <property type="match status" value="1"/>
</dbReference>
<accession>A0A2W4CRG5</accession>
<dbReference type="PANTHER" id="PTHR11669:SF0">
    <property type="entry name" value="PROTEIN STICHEL-LIKE 2"/>
    <property type="match status" value="1"/>
</dbReference>
<proteinExistence type="inferred from homology"/>
<dbReference type="AlphaFoldDB" id="A0A2W4CRG5"/>
<dbReference type="InterPro" id="IPR003593">
    <property type="entry name" value="AAA+_ATPase"/>
</dbReference>
<dbReference type="SMART" id="SM00382">
    <property type="entry name" value="AAA"/>
    <property type="match status" value="1"/>
</dbReference>
<dbReference type="GO" id="GO:0003887">
    <property type="term" value="F:DNA-directed DNA polymerase activity"/>
    <property type="evidence" value="ECO:0007669"/>
    <property type="project" value="UniProtKB-KW"/>
</dbReference>
<feature type="region of interest" description="Disordered" evidence="12">
    <location>
        <begin position="609"/>
        <end position="629"/>
    </location>
</feature>
<dbReference type="FunFam" id="3.40.50.300:FF:000014">
    <property type="entry name" value="DNA polymerase III subunit gamma/tau"/>
    <property type="match status" value="1"/>
</dbReference>
<dbReference type="InterPro" id="IPR045085">
    <property type="entry name" value="HLD_clamp_pol_III_gamma_tau"/>
</dbReference>
<comment type="subunit">
    <text evidence="11">DNA polymerase III contains a core (composed of alpha, epsilon and theta chains) that associates with a tau subunit. This core dimerizes to form the POLIII' complex. PolIII' associates with the gamma complex (composed of gamma, delta, delta', psi and chi chains) and with the beta chain to form the complete DNA polymerase III complex.</text>
</comment>
<evidence type="ECO:0000256" key="12">
    <source>
        <dbReference type="SAM" id="MobiDB-lite"/>
    </source>
</evidence>
<keyword evidence="15" id="KW-1185">Reference proteome</keyword>
<dbReference type="NCBIfam" id="TIGR02397">
    <property type="entry name" value="dnaX_nterm"/>
    <property type="match status" value="1"/>
</dbReference>
<dbReference type="InterPro" id="IPR012763">
    <property type="entry name" value="DNA_pol_III_sug/sutau_N"/>
</dbReference>
<keyword evidence="7" id="KW-0862">Zinc</keyword>
<dbReference type="EC" id="2.7.7.7" evidence="11"/>
<dbReference type="GO" id="GO:0046872">
    <property type="term" value="F:metal ion binding"/>
    <property type="evidence" value="ECO:0007669"/>
    <property type="project" value="UniProtKB-KW"/>
</dbReference>
<organism evidence="14 15">
    <name type="scientific">Rhizobium tubonense</name>
    <dbReference type="NCBI Taxonomy" id="484088"/>
    <lineage>
        <taxon>Bacteria</taxon>
        <taxon>Pseudomonadati</taxon>
        <taxon>Pseudomonadota</taxon>
        <taxon>Alphaproteobacteria</taxon>
        <taxon>Hyphomicrobiales</taxon>
        <taxon>Rhizobiaceae</taxon>
        <taxon>Rhizobium/Agrobacterium group</taxon>
        <taxon>Rhizobium</taxon>
    </lineage>
</organism>
<dbReference type="InterPro" id="IPR027417">
    <property type="entry name" value="P-loop_NTPase"/>
</dbReference>
<evidence type="ECO:0000256" key="9">
    <source>
        <dbReference type="ARBA" id="ARBA00022932"/>
    </source>
</evidence>
<dbReference type="InterPro" id="IPR022107">
    <property type="entry name" value="DNA_pol_III_gamma/tau_C"/>
</dbReference>
<evidence type="ECO:0000256" key="10">
    <source>
        <dbReference type="ARBA" id="ARBA00049244"/>
    </source>
</evidence>
<reference evidence="14 15" key="1">
    <citation type="journal article" date="2018" name="Sci. Rep.">
        <title>Rhizobium tumorigenes sp. nov., a novel plant tumorigenic bacterium isolated from cane gall tumors on thornless blackberry.</title>
        <authorList>
            <person name="Kuzmanovi N."/>
            <person name="Smalla K."/>
            <person name="Gronow S."/>
            <person name="PuBawska J."/>
        </authorList>
    </citation>
    <scope>NUCLEOTIDE SEQUENCE [LARGE SCALE GENOMIC DNA]</scope>
    <source>
        <strain evidence="14 15">CCBAU 85046</strain>
    </source>
</reference>
<evidence type="ECO:0000256" key="6">
    <source>
        <dbReference type="ARBA" id="ARBA00022741"/>
    </source>
</evidence>
<evidence type="ECO:0000313" key="14">
    <source>
        <dbReference type="EMBL" id="PZM15267.1"/>
    </source>
</evidence>